<reference evidence="1" key="1">
    <citation type="journal article" date="2012" name="Nature">
        <title>The oyster genome reveals stress adaptation and complexity of shell formation.</title>
        <authorList>
            <person name="Zhang G."/>
            <person name="Fang X."/>
            <person name="Guo X."/>
            <person name="Li L."/>
            <person name="Luo R."/>
            <person name="Xu F."/>
            <person name="Yang P."/>
            <person name="Zhang L."/>
            <person name="Wang X."/>
            <person name="Qi H."/>
            <person name="Xiong Z."/>
            <person name="Que H."/>
            <person name="Xie Y."/>
            <person name="Holland P.W."/>
            <person name="Paps J."/>
            <person name="Zhu Y."/>
            <person name="Wu F."/>
            <person name="Chen Y."/>
            <person name="Wang J."/>
            <person name="Peng C."/>
            <person name="Meng J."/>
            <person name="Yang L."/>
            <person name="Liu J."/>
            <person name="Wen B."/>
            <person name="Zhang N."/>
            <person name="Huang Z."/>
            <person name="Zhu Q."/>
            <person name="Feng Y."/>
            <person name="Mount A."/>
            <person name="Hedgecock D."/>
            <person name="Xu Z."/>
            <person name="Liu Y."/>
            <person name="Domazet-Loso T."/>
            <person name="Du Y."/>
            <person name="Sun X."/>
            <person name="Zhang S."/>
            <person name="Liu B."/>
            <person name="Cheng P."/>
            <person name="Jiang X."/>
            <person name="Li J."/>
            <person name="Fan D."/>
            <person name="Wang W."/>
            <person name="Fu W."/>
            <person name="Wang T."/>
            <person name="Wang B."/>
            <person name="Zhang J."/>
            <person name="Peng Z."/>
            <person name="Li Y."/>
            <person name="Li N."/>
            <person name="Wang J."/>
            <person name="Chen M."/>
            <person name="He Y."/>
            <person name="Tan F."/>
            <person name="Song X."/>
            <person name="Zheng Q."/>
            <person name="Huang R."/>
            <person name="Yang H."/>
            <person name="Du X."/>
            <person name="Chen L."/>
            <person name="Yang M."/>
            <person name="Gaffney P.M."/>
            <person name="Wang S."/>
            <person name="Luo L."/>
            <person name="She Z."/>
            <person name="Ming Y."/>
            <person name="Huang W."/>
            <person name="Zhang S."/>
            <person name="Huang B."/>
            <person name="Zhang Y."/>
            <person name="Qu T."/>
            <person name="Ni P."/>
            <person name="Miao G."/>
            <person name="Wang J."/>
            <person name="Wang Q."/>
            <person name="Steinberg C.E."/>
            <person name="Wang H."/>
            <person name="Li N."/>
            <person name="Qian L."/>
            <person name="Zhang G."/>
            <person name="Li Y."/>
            <person name="Yang H."/>
            <person name="Liu X."/>
            <person name="Wang J."/>
            <person name="Yin Y."/>
            <person name="Wang J."/>
        </authorList>
    </citation>
    <scope>NUCLEOTIDE SEQUENCE [LARGE SCALE GENOMIC DNA]</scope>
    <source>
        <strain evidence="1">05x7-T-G4-1.051#20</strain>
    </source>
</reference>
<protein>
    <submittedName>
        <fullName evidence="1">Uncharacterized protein</fullName>
    </submittedName>
</protein>
<accession>K1PB56</accession>
<gene>
    <name evidence="1" type="ORF">CGI_10011581</name>
</gene>
<evidence type="ECO:0000313" key="1">
    <source>
        <dbReference type="EMBL" id="EKC18658.1"/>
    </source>
</evidence>
<name>K1PB56_MAGGI</name>
<proteinExistence type="predicted"/>
<organism evidence="1">
    <name type="scientific">Magallana gigas</name>
    <name type="common">Pacific oyster</name>
    <name type="synonym">Crassostrea gigas</name>
    <dbReference type="NCBI Taxonomy" id="29159"/>
    <lineage>
        <taxon>Eukaryota</taxon>
        <taxon>Metazoa</taxon>
        <taxon>Spiralia</taxon>
        <taxon>Lophotrochozoa</taxon>
        <taxon>Mollusca</taxon>
        <taxon>Bivalvia</taxon>
        <taxon>Autobranchia</taxon>
        <taxon>Pteriomorphia</taxon>
        <taxon>Ostreida</taxon>
        <taxon>Ostreoidea</taxon>
        <taxon>Ostreidae</taxon>
        <taxon>Magallana</taxon>
    </lineage>
</organism>
<dbReference type="HOGENOM" id="CLU_2123436_0_0_1"/>
<dbReference type="AlphaFoldDB" id="K1PB56"/>
<dbReference type="EMBL" id="JH815846">
    <property type="protein sequence ID" value="EKC18658.1"/>
    <property type="molecule type" value="Genomic_DNA"/>
</dbReference>
<sequence>MTFLEIISDVVQKGPTAKRFKSGMFGVSALPIYRSRKRDKLDDFDGIRSILSHRSEVKLDLTVTPLQDDHSPDELSRFSPQVLTPPWLCKQLCGIPLSRSKEHVILFQVVVLSA</sequence>
<dbReference type="InParanoid" id="K1PB56"/>